<reference evidence="1" key="1">
    <citation type="submission" date="2021-01" db="EMBL/GenBank/DDBJ databases">
        <authorList>
            <person name="Corre E."/>
            <person name="Pelletier E."/>
            <person name="Niang G."/>
            <person name="Scheremetjew M."/>
            <person name="Finn R."/>
            <person name="Kale V."/>
            <person name="Holt S."/>
            <person name="Cochrane G."/>
            <person name="Meng A."/>
            <person name="Brown T."/>
            <person name="Cohen L."/>
        </authorList>
    </citation>
    <scope>NUCLEOTIDE SEQUENCE</scope>
    <source>
        <strain evidence="1">CCMP1320</strain>
    </source>
</reference>
<dbReference type="GO" id="GO:0003972">
    <property type="term" value="F:RNA ligase (ATP) activity"/>
    <property type="evidence" value="ECO:0007669"/>
    <property type="project" value="InterPro"/>
</dbReference>
<dbReference type="AlphaFoldDB" id="A0A7S3VRB2"/>
<dbReference type="InterPro" id="IPR038837">
    <property type="entry name" value="tRNA_ligase_1"/>
</dbReference>
<organism evidence="1">
    <name type="scientific">Dunaliella tertiolecta</name>
    <name type="common">Green alga</name>
    <dbReference type="NCBI Taxonomy" id="3047"/>
    <lineage>
        <taxon>Eukaryota</taxon>
        <taxon>Viridiplantae</taxon>
        <taxon>Chlorophyta</taxon>
        <taxon>core chlorophytes</taxon>
        <taxon>Chlorophyceae</taxon>
        <taxon>CS clade</taxon>
        <taxon>Chlamydomonadales</taxon>
        <taxon>Dunaliellaceae</taxon>
        <taxon>Dunaliella</taxon>
    </lineage>
</organism>
<proteinExistence type="predicted"/>
<dbReference type="PANTHER" id="PTHR35460:SF1">
    <property type="entry name" value="TRNA LIGASE 1"/>
    <property type="match status" value="1"/>
</dbReference>
<dbReference type="GO" id="GO:0006388">
    <property type="term" value="P:tRNA splicing, via endonucleolytic cleavage and ligation"/>
    <property type="evidence" value="ECO:0007669"/>
    <property type="project" value="InterPro"/>
</dbReference>
<protein>
    <submittedName>
        <fullName evidence="1">Uncharacterized protein</fullName>
    </submittedName>
</protein>
<accession>A0A7S3VRB2</accession>
<evidence type="ECO:0000313" key="1">
    <source>
        <dbReference type="EMBL" id="CAE0501776.1"/>
    </source>
</evidence>
<sequence length="282" mass="30787">MASFATFFKHNTHKELLKYLRTQFHVVAELPIMEAADTDSQRQVPAEVLEHIAAGVKLALRHRVGSELSPEQQEWEAKARSLLQQPEVEQRLLSLQRPLQDCCSDLQGIIDAALQRAQQPLSAGNQVAQEPDARWVAVTGFESDALLEAARQVLPPQMCSQLKEELHITLWHADDPALGPDQELQQCLLAAVGSEVAFEVTHIDFVPQGMAAAKVQLTSGPETALAKLSGCYLHITLVIGPSGQAKDSKLLDHAVVQHSNGAQRHALPEPLALVGQVLAVQE</sequence>
<dbReference type="EMBL" id="HBIP01027859">
    <property type="protein sequence ID" value="CAE0501776.1"/>
    <property type="molecule type" value="Transcribed_RNA"/>
</dbReference>
<name>A0A7S3VRB2_DUNTE</name>
<dbReference type="PANTHER" id="PTHR35460">
    <property type="entry name" value="TRNA LIGASE 1"/>
    <property type="match status" value="1"/>
</dbReference>
<gene>
    <name evidence="1" type="ORF">DTER00134_LOCUS16849</name>
</gene>